<dbReference type="PROSITE" id="PS51767">
    <property type="entry name" value="PEPTIDASE_A1"/>
    <property type="match status" value="1"/>
</dbReference>
<dbReference type="InterPro" id="IPR001969">
    <property type="entry name" value="Aspartic_peptidase_AS"/>
</dbReference>
<feature type="signal peptide" evidence="10">
    <location>
        <begin position="1"/>
        <end position="17"/>
    </location>
</feature>
<keyword evidence="2 9" id="KW-0645">Protease</keyword>
<sequence length="447" mass="49257">MKLSSLWLLALVPGAVCAVVKLGDSNAQELDEDGIPAILAQASNDPTIIGQEGAKNHITFGDGSSGNFKVSLFLRDGMDPESKRRRRKERRRRMKSFAEQPLSNGTTAALSNIRDYYYYGYIAIGNPPQKFSVVFDTGSSNIWVPGEACPSDACTQHRRFINRASTTFRASPQQIQIQYGTGFIAGDIGSDSVRVTGSLALRNQSFAMTRLEDKTFQLPRSQFDGLFGLGFTGGAEGGVRSPVDTMMREKILTQPLFGIKLFRGSENGNGEITFGSFDASYASQLQWIDVYGDIFWATTMEGIFYGDEPRNYLYNADKINAASASMTPAQRARASRKALLDTGSSLIYGDPFTLAAMSVRIGADTMTGEIPCSALGALKPFHFILGGRRFSMAPNEYVFHDPATGVCEVQWMPVSEYLWIMGIPFLQSYYTVYDIKAHKMGLARMKR</sequence>
<protein>
    <recommendedName>
        <fullName evidence="11">Peptidase A1 domain-containing protein</fullName>
    </recommendedName>
</protein>
<gene>
    <name evidence="12" type="ORF">LPJ61_000886</name>
</gene>
<feature type="domain" description="Peptidase A1" evidence="11">
    <location>
        <begin position="118"/>
        <end position="443"/>
    </location>
</feature>
<keyword evidence="6 8" id="KW-1015">Disulfide bond</keyword>
<dbReference type="Gene3D" id="2.40.70.10">
    <property type="entry name" value="Acid Proteases"/>
    <property type="match status" value="2"/>
</dbReference>
<dbReference type="SUPFAM" id="SSF50630">
    <property type="entry name" value="Acid proteases"/>
    <property type="match status" value="1"/>
</dbReference>
<dbReference type="GO" id="GO:0004190">
    <property type="term" value="F:aspartic-type endopeptidase activity"/>
    <property type="evidence" value="ECO:0007669"/>
    <property type="project" value="UniProtKB-KW"/>
</dbReference>
<keyword evidence="3 9" id="KW-0064">Aspartyl protease</keyword>
<dbReference type="PANTHER" id="PTHR47966">
    <property type="entry name" value="BETA-SITE APP-CLEAVING ENZYME, ISOFORM A-RELATED"/>
    <property type="match status" value="1"/>
</dbReference>
<dbReference type="InterPro" id="IPR021109">
    <property type="entry name" value="Peptidase_aspartic_dom_sf"/>
</dbReference>
<dbReference type="GO" id="GO:0006508">
    <property type="term" value="P:proteolysis"/>
    <property type="evidence" value="ECO:0007669"/>
    <property type="project" value="UniProtKB-KW"/>
</dbReference>
<dbReference type="PROSITE" id="PS00141">
    <property type="entry name" value="ASP_PROTEASE"/>
    <property type="match status" value="1"/>
</dbReference>
<dbReference type="OrthoDB" id="15189at2759"/>
<evidence type="ECO:0000256" key="7">
    <source>
        <dbReference type="PIRSR" id="PIRSR601461-1"/>
    </source>
</evidence>
<feature type="disulfide bond" evidence="8">
    <location>
        <begin position="149"/>
        <end position="154"/>
    </location>
</feature>
<feature type="active site" evidence="7">
    <location>
        <position position="136"/>
    </location>
</feature>
<keyword evidence="13" id="KW-1185">Reference proteome</keyword>
<dbReference type="AlphaFoldDB" id="A0A9W8D0M1"/>
<dbReference type="PRINTS" id="PR00792">
    <property type="entry name" value="PEPSIN"/>
</dbReference>
<feature type="active site" evidence="7">
    <location>
        <position position="341"/>
    </location>
</feature>
<evidence type="ECO:0000256" key="9">
    <source>
        <dbReference type="RuleBase" id="RU000454"/>
    </source>
</evidence>
<feature type="chain" id="PRO_5040982487" description="Peptidase A1 domain-containing protein" evidence="10">
    <location>
        <begin position="18"/>
        <end position="447"/>
    </location>
</feature>
<name>A0A9W8D0M1_9FUNG</name>
<dbReference type="FunFam" id="2.40.70.10:FF:000008">
    <property type="entry name" value="Cathepsin D"/>
    <property type="match status" value="1"/>
</dbReference>
<evidence type="ECO:0000256" key="3">
    <source>
        <dbReference type="ARBA" id="ARBA00022750"/>
    </source>
</evidence>
<evidence type="ECO:0000256" key="1">
    <source>
        <dbReference type="ARBA" id="ARBA00007447"/>
    </source>
</evidence>
<evidence type="ECO:0000256" key="5">
    <source>
        <dbReference type="ARBA" id="ARBA00023145"/>
    </source>
</evidence>
<evidence type="ECO:0000313" key="12">
    <source>
        <dbReference type="EMBL" id="KAJ1734777.1"/>
    </source>
</evidence>
<evidence type="ECO:0000256" key="10">
    <source>
        <dbReference type="SAM" id="SignalP"/>
    </source>
</evidence>
<accession>A0A9W8D0M1</accession>
<organism evidence="12 13">
    <name type="scientific">Coemansia biformis</name>
    <dbReference type="NCBI Taxonomy" id="1286918"/>
    <lineage>
        <taxon>Eukaryota</taxon>
        <taxon>Fungi</taxon>
        <taxon>Fungi incertae sedis</taxon>
        <taxon>Zoopagomycota</taxon>
        <taxon>Kickxellomycotina</taxon>
        <taxon>Kickxellomycetes</taxon>
        <taxon>Kickxellales</taxon>
        <taxon>Kickxellaceae</taxon>
        <taxon>Coemansia</taxon>
    </lineage>
</organism>
<comment type="similarity">
    <text evidence="1 9">Belongs to the peptidase A1 family.</text>
</comment>
<evidence type="ECO:0000256" key="6">
    <source>
        <dbReference type="ARBA" id="ARBA00023157"/>
    </source>
</evidence>
<proteinExistence type="inferred from homology"/>
<keyword evidence="5" id="KW-0865">Zymogen</keyword>
<reference evidence="12" key="1">
    <citation type="submission" date="2022-07" db="EMBL/GenBank/DDBJ databases">
        <title>Phylogenomic reconstructions and comparative analyses of Kickxellomycotina fungi.</title>
        <authorList>
            <person name="Reynolds N.K."/>
            <person name="Stajich J.E."/>
            <person name="Barry K."/>
            <person name="Grigoriev I.V."/>
            <person name="Crous P."/>
            <person name="Smith M.E."/>
        </authorList>
    </citation>
    <scope>NUCLEOTIDE SEQUENCE</scope>
    <source>
        <strain evidence="12">BCRC 34381</strain>
    </source>
</reference>
<feature type="disulfide bond" evidence="8">
    <location>
        <begin position="372"/>
        <end position="407"/>
    </location>
</feature>
<evidence type="ECO:0000256" key="8">
    <source>
        <dbReference type="PIRSR" id="PIRSR601461-2"/>
    </source>
</evidence>
<dbReference type="InterPro" id="IPR033121">
    <property type="entry name" value="PEPTIDASE_A1"/>
</dbReference>
<evidence type="ECO:0000313" key="13">
    <source>
        <dbReference type="Proteomes" id="UP001143981"/>
    </source>
</evidence>
<evidence type="ECO:0000259" key="11">
    <source>
        <dbReference type="PROSITE" id="PS51767"/>
    </source>
</evidence>
<dbReference type="InterPro" id="IPR001461">
    <property type="entry name" value="Aspartic_peptidase_A1"/>
</dbReference>
<dbReference type="Proteomes" id="UP001143981">
    <property type="component" value="Unassembled WGS sequence"/>
</dbReference>
<evidence type="ECO:0000256" key="2">
    <source>
        <dbReference type="ARBA" id="ARBA00022670"/>
    </source>
</evidence>
<keyword evidence="10" id="KW-0732">Signal</keyword>
<keyword evidence="4 9" id="KW-0378">Hydrolase</keyword>
<evidence type="ECO:0000256" key="4">
    <source>
        <dbReference type="ARBA" id="ARBA00022801"/>
    </source>
</evidence>
<comment type="caution">
    <text evidence="12">The sequence shown here is derived from an EMBL/GenBank/DDBJ whole genome shotgun (WGS) entry which is preliminary data.</text>
</comment>
<dbReference type="EMBL" id="JANBOI010000057">
    <property type="protein sequence ID" value="KAJ1734777.1"/>
    <property type="molecule type" value="Genomic_DNA"/>
</dbReference>
<dbReference type="Pfam" id="PF00026">
    <property type="entry name" value="Asp"/>
    <property type="match status" value="1"/>
</dbReference>